<dbReference type="EMBL" id="BAABKK010000026">
    <property type="protein sequence ID" value="GAA5198530.1"/>
    <property type="molecule type" value="Genomic_DNA"/>
</dbReference>
<proteinExistence type="predicted"/>
<dbReference type="Pfam" id="PF03551">
    <property type="entry name" value="PadR"/>
    <property type="match status" value="1"/>
</dbReference>
<protein>
    <submittedName>
        <fullName evidence="3">Helix-turn-helix transcriptional regulator</fullName>
    </submittedName>
</protein>
<accession>A0ABP9SP19</accession>
<organism evidence="3 4">
    <name type="scientific">Arthrobacter gyeryongensis</name>
    <dbReference type="NCBI Taxonomy" id="1650592"/>
    <lineage>
        <taxon>Bacteria</taxon>
        <taxon>Bacillati</taxon>
        <taxon>Actinomycetota</taxon>
        <taxon>Actinomycetes</taxon>
        <taxon>Micrococcales</taxon>
        <taxon>Micrococcaceae</taxon>
        <taxon>Arthrobacter</taxon>
    </lineage>
</organism>
<dbReference type="Gene3D" id="1.10.10.10">
    <property type="entry name" value="Winged helix-like DNA-binding domain superfamily/Winged helix DNA-binding domain"/>
    <property type="match status" value="1"/>
</dbReference>
<dbReference type="Pfam" id="PF10400">
    <property type="entry name" value="Vir_act_alpha_C"/>
    <property type="match status" value="1"/>
</dbReference>
<gene>
    <name evidence="3" type="ORF">GCM10023346_35930</name>
</gene>
<feature type="domain" description="Transcription regulator PadR N-terminal" evidence="1">
    <location>
        <begin position="7"/>
        <end position="77"/>
    </location>
</feature>
<dbReference type="RefSeq" id="WP_345451324.1">
    <property type="nucleotide sequence ID" value="NZ_BAABKK010000026.1"/>
</dbReference>
<feature type="domain" description="Transcription regulator PadR C-terminal" evidence="2">
    <location>
        <begin position="91"/>
        <end position="170"/>
    </location>
</feature>
<dbReference type="PANTHER" id="PTHR43252">
    <property type="entry name" value="TRANSCRIPTIONAL REGULATOR YQJI"/>
    <property type="match status" value="1"/>
</dbReference>
<sequence>MSIRYSILALLQEQPRYGYQLRAAFEERTGAVWPLNIGQVYTTLNRLERDALVRKEGDDGRGHVLFSITDAGTAEIRRWFATAVDRGAPPRNELAIKLALAVTTAGTDVPALIQAQREISLRELQAYTQDRRDLAANQRVTDTARLLVLDSLIFHAEAEARWLDLCDARLVQQANGASNGMIGTVRSTGTPTA</sequence>
<dbReference type="InterPro" id="IPR036388">
    <property type="entry name" value="WH-like_DNA-bd_sf"/>
</dbReference>
<dbReference type="Proteomes" id="UP001500200">
    <property type="component" value="Unassembled WGS sequence"/>
</dbReference>
<keyword evidence="4" id="KW-1185">Reference proteome</keyword>
<dbReference type="InterPro" id="IPR018309">
    <property type="entry name" value="Tscrpt_reg_PadR_C"/>
</dbReference>
<name>A0ABP9SP19_9MICC</name>
<comment type="caution">
    <text evidence="3">The sequence shown here is derived from an EMBL/GenBank/DDBJ whole genome shotgun (WGS) entry which is preliminary data.</text>
</comment>
<dbReference type="InterPro" id="IPR005149">
    <property type="entry name" value="Tscrpt_reg_PadR_N"/>
</dbReference>
<evidence type="ECO:0000259" key="1">
    <source>
        <dbReference type="Pfam" id="PF03551"/>
    </source>
</evidence>
<evidence type="ECO:0000313" key="4">
    <source>
        <dbReference type="Proteomes" id="UP001500200"/>
    </source>
</evidence>
<dbReference type="PANTHER" id="PTHR43252:SF6">
    <property type="entry name" value="NEGATIVE TRANSCRIPTION REGULATOR PADR"/>
    <property type="match status" value="1"/>
</dbReference>
<evidence type="ECO:0000259" key="2">
    <source>
        <dbReference type="Pfam" id="PF10400"/>
    </source>
</evidence>
<dbReference type="InterPro" id="IPR036390">
    <property type="entry name" value="WH_DNA-bd_sf"/>
</dbReference>
<dbReference type="SUPFAM" id="SSF46785">
    <property type="entry name" value="Winged helix' DNA-binding domain"/>
    <property type="match status" value="1"/>
</dbReference>
<evidence type="ECO:0000313" key="3">
    <source>
        <dbReference type="EMBL" id="GAA5198530.1"/>
    </source>
</evidence>
<reference evidence="4" key="1">
    <citation type="journal article" date="2019" name="Int. J. Syst. Evol. Microbiol.">
        <title>The Global Catalogue of Microorganisms (GCM) 10K type strain sequencing project: providing services to taxonomists for standard genome sequencing and annotation.</title>
        <authorList>
            <consortium name="The Broad Institute Genomics Platform"/>
            <consortium name="The Broad Institute Genome Sequencing Center for Infectious Disease"/>
            <person name="Wu L."/>
            <person name="Ma J."/>
        </authorList>
    </citation>
    <scope>NUCLEOTIDE SEQUENCE [LARGE SCALE GENOMIC DNA]</scope>
    <source>
        <strain evidence="4">JCM 18514</strain>
    </source>
</reference>